<evidence type="ECO:0000313" key="2">
    <source>
        <dbReference type="EMBL" id="SPO35969.1"/>
    </source>
</evidence>
<evidence type="ECO:0000256" key="1">
    <source>
        <dbReference type="SAM" id="MobiDB-lite"/>
    </source>
</evidence>
<protein>
    <submittedName>
        <fullName evidence="2">Uncharacterized protein</fullName>
    </submittedName>
</protein>
<dbReference type="Proteomes" id="UP000323386">
    <property type="component" value="Unassembled WGS sequence"/>
</dbReference>
<dbReference type="EMBL" id="OOIP01000003">
    <property type="protein sequence ID" value="SPO35969.1"/>
    <property type="molecule type" value="Genomic_DNA"/>
</dbReference>
<gene>
    <name evidence="2" type="ORF">PSFLO_01440</name>
</gene>
<feature type="region of interest" description="Disordered" evidence="1">
    <location>
        <begin position="1"/>
        <end position="55"/>
    </location>
</feature>
<evidence type="ECO:0000313" key="3">
    <source>
        <dbReference type="Proteomes" id="UP000323386"/>
    </source>
</evidence>
<accession>A0A5C3EXX2</accession>
<dbReference type="AlphaFoldDB" id="A0A5C3EXX2"/>
<keyword evidence="3" id="KW-1185">Reference proteome</keyword>
<organism evidence="2 3">
    <name type="scientific">Pseudozyma flocculosa</name>
    <dbReference type="NCBI Taxonomy" id="84751"/>
    <lineage>
        <taxon>Eukaryota</taxon>
        <taxon>Fungi</taxon>
        <taxon>Dikarya</taxon>
        <taxon>Basidiomycota</taxon>
        <taxon>Ustilaginomycotina</taxon>
        <taxon>Ustilaginomycetes</taxon>
        <taxon>Ustilaginales</taxon>
        <taxon>Ustilaginaceae</taxon>
        <taxon>Pseudozyma</taxon>
    </lineage>
</organism>
<sequence>MVNANPLDPGTRPTTSCTSCYKRKKPCRPTAEPGAGCTCTGEAEEEDLPREHQEMPLKAHTYGRAAVVSKDGLPKLLWIGWKV</sequence>
<name>A0A5C3EXX2_9BASI</name>
<proteinExistence type="predicted"/>
<reference evidence="2 3" key="1">
    <citation type="submission" date="2018-03" db="EMBL/GenBank/DDBJ databases">
        <authorList>
            <person name="Guldener U."/>
        </authorList>
    </citation>
    <scope>NUCLEOTIDE SEQUENCE [LARGE SCALE GENOMIC DNA]</scope>
    <source>
        <strain evidence="2 3">DAOM196992</strain>
    </source>
</reference>